<reference evidence="1 2" key="1">
    <citation type="submission" date="2019-10" db="EMBL/GenBank/DDBJ databases">
        <title>Assembly and Annotation for the nematode Trichostrongylus colubriformis.</title>
        <authorList>
            <person name="Martin J."/>
        </authorList>
    </citation>
    <scope>NUCLEOTIDE SEQUENCE [LARGE SCALE GENOMIC DNA]</scope>
    <source>
        <strain evidence="1">G859</strain>
        <tissue evidence="1">Whole worm</tissue>
    </source>
</reference>
<feature type="non-terminal residue" evidence="1">
    <location>
        <position position="1"/>
    </location>
</feature>
<comment type="caution">
    <text evidence="1">The sequence shown here is derived from an EMBL/GenBank/DDBJ whole genome shotgun (WGS) entry which is preliminary data.</text>
</comment>
<proteinExistence type="predicted"/>
<sequence>DGKHECLLSVIFSKGIIIYSNTNRHISASVKWRLSVLLLQLRQ</sequence>
<keyword evidence="2" id="KW-1185">Reference proteome</keyword>
<evidence type="ECO:0000313" key="1">
    <source>
        <dbReference type="EMBL" id="KAK5970798.1"/>
    </source>
</evidence>
<name>A0AAN8FGB8_TRICO</name>
<dbReference type="EMBL" id="WIXE01018576">
    <property type="protein sequence ID" value="KAK5970798.1"/>
    <property type="molecule type" value="Genomic_DNA"/>
</dbReference>
<organism evidence="1 2">
    <name type="scientific">Trichostrongylus colubriformis</name>
    <name type="common">Black scour worm</name>
    <dbReference type="NCBI Taxonomy" id="6319"/>
    <lineage>
        <taxon>Eukaryota</taxon>
        <taxon>Metazoa</taxon>
        <taxon>Ecdysozoa</taxon>
        <taxon>Nematoda</taxon>
        <taxon>Chromadorea</taxon>
        <taxon>Rhabditida</taxon>
        <taxon>Rhabditina</taxon>
        <taxon>Rhabditomorpha</taxon>
        <taxon>Strongyloidea</taxon>
        <taxon>Trichostrongylidae</taxon>
        <taxon>Trichostrongylus</taxon>
    </lineage>
</organism>
<dbReference type="AlphaFoldDB" id="A0AAN8FGB8"/>
<protein>
    <submittedName>
        <fullName evidence="1">Uncharacterized protein</fullName>
    </submittedName>
</protein>
<gene>
    <name evidence="1" type="ORF">GCK32_017806</name>
</gene>
<accession>A0AAN8FGB8</accession>
<dbReference type="Proteomes" id="UP001331761">
    <property type="component" value="Unassembled WGS sequence"/>
</dbReference>
<evidence type="ECO:0000313" key="2">
    <source>
        <dbReference type="Proteomes" id="UP001331761"/>
    </source>
</evidence>